<feature type="transmembrane region" description="Helical" evidence="1">
    <location>
        <begin position="64"/>
        <end position="84"/>
    </location>
</feature>
<keyword evidence="1" id="KW-0812">Transmembrane</keyword>
<name>L0HFF1_METFS</name>
<proteinExistence type="predicted"/>
<evidence type="ECO:0000256" key="1">
    <source>
        <dbReference type="SAM" id="Phobius"/>
    </source>
</evidence>
<dbReference type="KEGG" id="mfo:Metfor_1693"/>
<feature type="transmembrane region" description="Helical" evidence="1">
    <location>
        <begin position="109"/>
        <end position="133"/>
    </location>
</feature>
<dbReference type="EMBL" id="CP003167">
    <property type="protein sequence ID" value="AGB02720.1"/>
    <property type="molecule type" value="Genomic_DNA"/>
</dbReference>
<sequence>MNMDNGILVTESFSYAKETLAGKWTRWLTFIICGLPMALLPFVFDPEKIAVATKFSWDLIPIREIAALMIAAFLLSFITSGYLARIYRGAATPPEFDNWGPLYIDGIKIAVTGILWFIPVILAFALMVVFAILGLSHDSPLPGPLGIGLVIIFVILAIALAIIALLYSMMGIIRCARTGSIREGIRFTAITETLKSIGWVNYIIALVILFVIGIVFFFALSAISLIPYVGDIIQLVFIPFYTVFSARYMTRVYEHSESQAAAPVVTG</sequence>
<protein>
    <recommendedName>
        <fullName evidence="4">DUF4013 domain-containing protein</fullName>
    </recommendedName>
</protein>
<evidence type="ECO:0008006" key="4">
    <source>
        <dbReference type="Google" id="ProtNLM"/>
    </source>
</evidence>
<keyword evidence="1" id="KW-0472">Membrane</keyword>
<dbReference type="Pfam" id="PF13197">
    <property type="entry name" value="DUF4013"/>
    <property type="match status" value="1"/>
</dbReference>
<organism evidence="2 3">
    <name type="scientific">Methanoregula formicica (strain DSM 22288 / NBRC 105244 / SMSP)</name>
    <dbReference type="NCBI Taxonomy" id="593750"/>
    <lineage>
        <taxon>Archaea</taxon>
        <taxon>Methanobacteriati</taxon>
        <taxon>Methanobacteriota</taxon>
        <taxon>Stenosarchaea group</taxon>
        <taxon>Methanomicrobia</taxon>
        <taxon>Methanomicrobiales</taxon>
        <taxon>Methanoregulaceae</taxon>
        <taxon>Methanoregula</taxon>
    </lineage>
</organism>
<evidence type="ECO:0000313" key="3">
    <source>
        <dbReference type="Proteomes" id="UP000010824"/>
    </source>
</evidence>
<feature type="transmembrane region" description="Helical" evidence="1">
    <location>
        <begin position="145"/>
        <end position="167"/>
    </location>
</feature>
<dbReference type="InParanoid" id="L0HFF1"/>
<dbReference type="InterPro" id="IPR025098">
    <property type="entry name" value="DUF4013"/>
</dbReference>
<reference evidence="3" key="1">
    <citation type="submission" date="2011-12" db="EMBL/GenBank/DDBJ databases">
        <title>Complete sequence of Methanoregula formicicum SMSP.</title>
        <authorList>
            <person name="Lucas S."/>
            <person name="Han J."/>
            <person name="Lapidus A."/>
            <person name="Cheng J.-F."/>
            <person name="Goodwin L."/>
            <person name="Pitluck S."/>
            <person name="Peters L."/>
            <person name="Ovchinnikova G."/>
            <person name="Teshima H."/>
            <person name="Detter J.C."/>
            <person name="Han C."/>
            <person name="Tapia R."/>
            <person name="Land M."/>
            <person name="Hauser L."/>
            <person name="Kyrpides N."/>
            <person name="Ivanova N."/>
            <person name="Pagani I."/>
            <person name="Imachi H."/>
            <person name="Tamaki H."/>
            <person name="Sekiguchi Y."/>
            <person name="Kamagata Y."/>
            <person name="Cadillo-Quiroz H."/>
            <person name="Zinder S."/>
            <person name="Liu W.-T."/>
            <person name="Woyke T."/>
        </authorList>
    </citation>
    <scope>NUCLEOTIDE SEQUENCE [LARGE SCALE GENOMIC DNA]</scope>
    <source>
        <strain evidence="3">DSM 22288 / NBRC 105244 / SMSP</strain>
    </source>
</reference>
<dbReference type="eggNOG" id="arCOG02879">
    <property type="taxonomic scope" value="Archaea"/>
</dbReference>
<keyword evidence="3" id="KW-1185">Reference proteome</keyword>
<gene>
    <name evidence="2" type="ordered locus">Metfor_1693</name>
</gene>
<dbReference type="AlphaFoldDB" id="L0HFF1"/>
<accession>L0HFF1</accession>
<dbReference type="STRING" id="593750.Metfor_1693"/>
<dbReference type="Proteomes" id="UP000010824">
    <property type="component" value="Chromosome"/>
</dbReference>
<dbReference type="HOGENOM" id="CLU_079270_1_0_2"/>
<feature type="transmembrane region" description="Helical" evidence="1">
    <location>
        <begin position="27"/>
        <end position="44"/>
    </location>
</feature>
<feature type="transmembrane region" description="Helical" evidence="1">
    <location>
        <begin position="199"/>
        <end position="219"/>
    </location>
</feature>
<reference evidence="2 3" key="2">
    <citation type="journal article" date="2014" name="Genome Announc.">
        <title>Complete Genome Sequence of Methanoregula formicica SMSPT, a Mesophilic Hydrogenotrophic Methanogen Isolated from a Methanogenic Upflow Anaerobic Sludge Blanket Reactor.</title>
        <authorList>
            <person name="Yamamoto K."/>
            <person name="Tamaki H."/>
            <person name="Cadillo-Quiroz H."/>
            <person name="Imachi H."/>
            <person name="Kyrpides N."/>
            <person name="Woyke T."/>
            <person name="Goodwin L."/>
            <person name="Zinder S.H."/>
            <person name="Kamagata Y."/>
            <person name="Liu W.T."/>
        </authorList>
    </citation>
    <scope>NUCLEOTIDE SEQUENCE [LARGE SCALE GENOMIC DNA]</scope>
    <source>
        <strain evidence="3">DSM 22288 / NBRC 105244 / SMSP</strain>
    </source>
</reference>
<feature type="transmembrane region" description="Helical" evidence="1">
    <location>
        <begin position="225"/>
        <end position="244"/>
    </location>
</feature>
<evidence type="ECO:0000313" key="2">
    <source>
        <dbReference type="EMBL" id="AGB02720.1"/>
    </source>
</evidence>
<keyword evidence="1" id="KW-1133">Transmembrane helix</keyword>